<dbReference type="OrthoDB" id="5918420at2"/>
<evidence type="ECO:0000259" key="3">
    <source>
        <dbReference type="SMART" id="SM01003"/>
    </source>
</evidence>
<protein>
    <submittedName>
        <fullName evidence="4">N(5)-(Carboxyethyl)ornithine synthase</fullName>
        <ecNumber evidence="4">1.5.1.24</ecNumber>
    </submittedName>
</protein>
<dbReference type="InterPro" id="IPR046951">
    <property type="entry name" value="CEOS"/>
</dbReference>
<dbReference type="InterPro" id="IPR007698">
    <property type="entry name" value="AlaDH/PNT_NAD(H)-bd"/>
</dbReference>
<keyword evidence="1 4" id="KW-0560">Oxidoreductase</keyword>
<dbReference type="InterPro" id="IPR007886">
    <property type="entry name" value="AlaDH/PNT_N"/>
</dbReference>
<dbReference type="STRING" id="658057.SAMN04488032_107117"/>
<dbReference type="SMART" id="SM01002">
    <property type="entry name" value="AlaDh_PNT_C"/>
    <property type="match status" value="1"/>
</dbReference>
<dbReference type="GO" id="GO:0000286">
    <property type="term" value="F:alanine dehydrogenase activity"/>
    <property type="evidence" value="ECO:0007669"/>
    <property type="project" value="TreeGrafter"/>
</dbReference>
<reference evidence="4 5" key="1">
    <citation type="submission" date="2017-03" db="EMBL/GenBank/DDBJ databases">
        <authorList>
            <person name="Afonso C.L."/>
            <person name="Miller P.J."/>
            <person name="Scott M.A."/>
            <person name="Spackman E."/>
            <person name="Goraichik I."/>
            <person name="Dimitrov K.M."/>
            <person name="Suarez D.L."/>
            <person name="Swayne D.E."/>
        </authorList>
    </citation>
    <scope>NUCLEOTIDE SEQUENCE [LARGE SCALE GENOMIC DNA]</scope>
    <source>
        <strain evidence="4 5">CECT 7971</strain>
    </source>
</reference>
<dbReference type="Gene3D" id="3.40.50.720">
    <property type="entry name" value="NAD(P)-binding Rossmann-like Domain"/>
    <property type="match status" value="2"/>
</dbReference>
<feature type="domain" description="Alanine dehydrogenase/pyridine nucleotide transhydrogenase NAD(H)-binding" evidence="2">
    <location>
        <begin position="152"/>
        <end position="309"/>
    </location>
</feature>
<keyword evidence="5" id="KW-1185">Reference proteome</keyword>
<dbReference type="GO" id="GO:0047126">
    <property type="term" value="F:N5-(carboxyethyl)ornithine synthase activity"/>
    <property type="evidence" value="ECO:0007669"/>
    <property type="project" value="UniProtKB-EC"/>
</dbReference>
<feature type="domain" description="Alanine dehydrogenase/pyridine nucleotide transhydrogenase N-terminal" evidence="3">
    <location>
        <begin position="7"/>
        <end position="133"/>
    </location>
</feature>
<name>A0A1Y5SVN0_9RHOB</name>
<proteinExistence type="predicted"/>
<dbReference type="Pfam" id="PF05222">
    <property type="entry name" value="AlaDh_PNT_N"/>
    <property type="match status" value="1"/>
</dbReference>
<gene>
    <name evidence="4" type="primary">ceo</name>
    <name evidence="4" type="ORF">PAM7971_02438</name>
</gene>
<organism evidence="4 5">
    <name type="scientific">Pacificibacter marinus</name>
    <dbReference type="NCBI Taxonomy" id="658057"/>
    <lineage>
        <taxon>Bacteria</taxon>
        <taxon>Pseudomonadati</taxon>
        <taxon>Pseudomonadota</taxon>
        <taxon>Alphaproteobacteria</taxon>
        <taxon>Rhodobacterales</taxon>
        <taxon>Roseobacteraceae</taxon>
        <taxon>Pacificibacter</taxon>
    </lineage>
</organism>
<dbReference type="EC" id="1.5.1.24" evidence="4"/>
<evidence type="ECO:0000256" key="1">
    <source>
        <dbReference type="ARBA" id="ARBA00023002"/>
    </source>
</evidence>
<dbReference type="Proteomes" id="UP000193307">
    <property type="component" value="Unassembled WGS sequence"/>
</dbReference>
<dbReference type="GO" id="GO:0005886">
    <property type="term" value="C:plasma membrane"/>
    <property type="evidence" value="ECO:0007669"/>
    <property type="project" value="TreeGrafter"/>
</dbReference>
<dbReference type="InterPro" id="IPR036291">
    <property type="entry name" value="NAD(P)-bd_dom_sf"/>
</dbReference>
<dbReference type="SUPFAM" id="SSF52283">
    <property type="entry name" value="Formate/glycerate dehydrogenase catalytic domain-like"/>
    <property type="match status" value="1"/>
</dbReference>
<dbReference type="PANTHER" id="PTHR42795:SF1">
    <property type="entry name" value="ALANINE DEHYDROGENASE"/>
    <property type="match status" value="1"/>
</dbReference>
<dbReference type="PANTHER" id="PTHR42795">
    <property type="entry name" value="ALANINE DEHYDROGENASE"/>
    <property type="match status" value="1"/>
</dbReference>
<evidence type="ECO:0000259" key="2">
    <source>
        <dbReference type="SMART" id="SM01002"/>
    </source>
</evidence>
<dbReference type="AlphaFoldDB" id="A0A1Y5SVN0"/>
<dbReference type="RefSeq" id="WP_085849566.1">
    <property type="nucleotide sequence ID" value="NZ_FNZV01000007.1"/>
</dbReference>
<evidence type="ECO:0000313" key="5">
    <source>
        <dbReference type="Proteomes" id="UP000193307"/>
    </source>
</evidence>
<dbReference type="CDD" id="cd12181">
    <property type="entry name" value="ceo_syn"/>
    <property type="match status" value="1"/>
</dbReference>
<dbReference type="Pfam" id="PF01262">
    <property type="entry name" value="AlaDh_PNT_C"/>
    <property type="match status" value="1"/>
</dbReference>
<dbReference type="SMART" id="SM01003">
    <property type="entry name" value="AlaDh_PNT_N"/>
    <property type="match status" value="1"/>
</dbReference>
<dbReference type="GO" id="GO:0006524">
    <property type="term" value="P:alanine catabolic process"/>
    <property type="evidence" value="ECO:0007669"/>
    <property type="project" value="TreeGrafter"/>
</dbReference>
<sequence>MNELTFGVIGTSKKEDERRVPIHPDHLSRLTESCRKKLIFEEGYGEPFGLSDAEIAAQTGGVASRGSLLSELGNVIVAKPTLSDLQDLKEGGILWGYPHCAQQRAITQVAIDRKLTLIAFEDMFVWSPSGQVGRHTFYKNNEMAGYCAILHALRLKGIDGHYGNQRKTIIFSFGAVSRGAIYALKAHGFRDITICIQRPDHEVREEVLDCEYVRIREGGADEARMLVVEHDGHERPLTELISEADIIVNGTYQDTDHPLDFITEDEKSCLKPGGLIVDVSCDEGMGFYFAKPTTFKEPMFKVEKTDYYAVDHTPNYLWESASRSISAALIVYLQTMIEGRASWQENETIRRAMNVDAGVIVKPNILSFQNRQLEYPHLVLASKEVTPVQRAL</sequence>
<dbReference type="SUPFAM" id="SSF51735">
    <property type="entry name" value="NAD(P)-binding Rossmann-fold domains"/>
    <property type="match status" value="1"/>
</dbReference>
<evidence type="ECO:0000313" key="4">
    <source>
        <dbReference type="EMBL" id="SLN49641.1"/>
    </source>
</evidence>
<dbReference type="EMBL" id="FWFW01000007">
    <property type="protein sequence ID" value="SLN49641.1"/>
    <property type="molecule type" value="Genomic_DNA"/>
</dbReference>
<accession>A0A1Y5SVN0</accession>